<comment type="subcellular location">
    <subcellularLocation>
        <location evidence="1">Cell surface</location>
    </subcellularLocation>
    <subcellularLocation>
        <location evidence="15">Cytoplasmic vesicle</location>
        <location evidence="15">Secretory vesicle</location>
        <location evidence="15">Cortical granule</location>
    </subcellularLocation>
    <subcellularLocation>
        <location evidence="2 16">Endoplasmic reticulum lumen</location>
    </subcellularLocation>
    <subcellularLocation>
        <location evidence="3">Sarcoplasmic reticulum lumen</location>
    </subcellularLocation>
</comment>
<feature type="compositionally biased region" description="Basic and acidic residues" evidence="21">
    <location>
        <begin position="352"/>
        <end position="382"/>
    </location>
</feature>
<dbReference type="SUPFAM" id="SSF49899">
    <property type="entry name" value="Concanavalin A-like lectins/glucanases"/>
    <property type="match status" value="1"/>
</dbReference>
<feature type="disulfide bond" evidence="19">
    <location>
        <begin position="108"/>
        <end position="140"/>
    </location>
</feature>
<dbReference type="PIRSF" id="PIRSF002356">
    <property type="entry name" value="Calreticulin"/>
    <property type="match status" value="1"/>
</dbReference>
<dbReference type="InterPro" id="IPR009169">
    <property type="entry name" value="Calreticulin"/>
</dbReference>
<keyword evidence="13 19" id="KW-1015">Disulfide bond</keyword>
<evidence type="ECO:0000256" key="9">
    <source>
        <dbReference type="ARBA" id="ARBA00022737"/>
    </source>
</evidence>
<dbReference type="Proteomes" id="UP000515156">
    <property type="component" value="Chromosome 11"/>
</dbReference>
<dbReference type="GO" id="GO:0033018">
    <property type="term" value="C:sarcoplasmic reticulum lumen"/>
    <property type="evidence" value="ECO:0007669"/>
    <property type="project" value="UniProtKB-SubCell"/>
</dbReference>
<dbReference type="PANTHER" id="PTHR11073">
    <property type="entry name" value="CALRETICULIN AND CALNEXIN"/>
    <property type="match status" value="1"/>
</dbReference>
<dbReference type="InterPro" id="IPR009033">
    <property type="entry name" value="Calreticulin/calnexin_P_dom_sf"/>
</dbReference>
<keyword evidence="22" id="KW-1185">Reference proteome</keyword>
<dbReference type="PANTHER" id="PTHR11073:SF3">
    <property type="entry name" value="CALRETICULIN-3"/>
    <property type="match status" value="1"/>
</dbReference>
<dbReference type="GO" id="GO:0006457">
    <property type="term" value="P:protein folding"/>
    <property type="evidence" value="ECO:0007669"/>
    <property type="project" value="InterPro"/>
</dbReference>
<dbReference type="InterPro" id="IPR018124">
    <property type="entry name" value="Calret/calnex_CS"/>
</dbReference>
<reference evidence="22" key="1">
    <citation type="submission" date="2024-06" db="UniProtKB">
        <authorList>
            <consortium name="RefSeq"/>
        </authorList>
    </citation>
    <scope>NUCLEOTIDE SEQUENCE [LARGE SCALE GENOMIC DNA]</scope>
</reference>
<dbReference type="FunFam" id="2.10.250.10:FF:000002">
    <property type="entry name" value="Calreticulin"/>
    <property type="match status" value="1"/>
</dbReference>
<name>A0A6P7ZI69_9AMPH</name>
<evidence type="ECO:0000256" key="6">
    <source>
        <dbReference type="ARBA" id="ARBA00022723"/>
    </source>
</evidence>
<keyword evidence="9" id="KW-0677">Repeat</keyword>
<feature type="region of interest" description="Disordered" evidence="21">
    <location>
        <begin position="250"/>
        <end position="280"/>
    </location>
</feature>
<dbReference type="InParanoid" id="A0A6P7ZI69"/>
<feature type="compositionally biased region" description="Basic and acidic residues" evidence="21">
    <location>
        <begin position="394"/>
        <end position="412"/>
    </location>
</feature>
<proteinExistence type="inferred from homology"/>
<feature type="binding site" evidence="18">
    <location>
        <position position="331"/>
    </location>
    <ligand>
        <name>Ca(2+)</name>
        <dbReference type="ChEBI" id="CHEBI:29108"/>
    </ligand>
</feature>
<dbReference type="SUPFAM" id="SSF63887">
    <property type="entry name" value="P-domain of calnexin/calreticulin"/>
    <property type="match status" value="1"/>
</dbReference>
<feature type="signal peptide" evidence="20">
    <location>
        <begin position="1"/>
        <end position="20"/>
    </location>
</feature>
<comment type="similarity">
    <text evidence="4 16 20">Belongs to the calreticulin family.</text>
</comment>
<evidence type="ECO:0000256" key="21">
    <source>
        <dbReference type="SAM" id="MobiDB-lite"/>
    </source>
</evidence>
<feature type="binding site" evidence="17">
    <location>
        <position position="138"/>
    </location>
    <ligand>
        <name>an alpha-D-glucoside</name>
        <dbReference type="ChEBI" id="CHEBI:22390"/>
    </ligand>
</feature>
<dbReference type="PRINTS" id="PR00626">
    <property type="entry name" value="CALRETICULIN"/>
</dbReference>
<evidence type="ECO:0000256" key="2">
    <source>
        <dbReference type="ARBA" id="ARBA00004319"/>
    </source>
</evidence>
<accession>A0A6P7ZI69</accession>
<feature type="binding site" evidence="17">
    <location>
        <position position="112"/>
    </location>
    <ligand>
        <name>an alpha-D-glucoside</name>
        <dbReference type="ChEBI" id="CHEBI:22390"/>
    </ligand>
</feature>
<evidence type="ECO:0000256" key="1">
    <source>
        <dbReference type="ARBA" id="ARBA00004241"/>
    </source>
</evidence>
<dbReference type="Pfam" id="PF00262">
    <property type="entry name" value="Calreticulin"/>
    <property type="match status" value="2"/>
</dbReference>
<sequence length="421" mass="49587">MWFLKLLFLGPCVPLALVSANPTVYFKEQFIDGASWKKRWVQSKYKTDYGKFKLTSGTFYGDVQKDKGIQTRGDANFFAISSRFKPFSNEGKTLVIQYTVKHERKIDCGGGYVKLYPSTLDQEYMSGESQYYIMFGPDICGHGRKLVHVILHYKGENYSVKKEIRCKVDSYTHLYTLILRPNQTYEVKIDNVKTESGNLEEDFDFLVPKKIKDPAVVKPEDWDDRKKIEDPKDVKPEDWDQPKYIIDTSAKKPKDWDQEMDGEWEPPSIKNPEFKGDWKPRQIDNPKYKGVWVHPQIDNPYYSPDFNIYKYDDIGIIGLDLWQVRSGTIFDNFLITDDERFAEEFGNLTWGKTKDPEKKMKEKMDDHQKQKIRGEDRKRAEQQKQWQSRKERKGKQYKEGPAKDNSGKERAKDKRHKKTEL</sequence>
<dbReference type="GO" id="GO:0051082">
    <property type="term" value="F:unfolded protein binding"/>
    <property type="evidence" value="ECO:0007669"/>
    <property type="project" value="InterPro"/>
</dbReference>
<evidence type="ECO:0000256" key="16">
    <source>
        <dbReference type="PIRNR" id="PIRNR002356"/>
    </source>
</evidence>
<keyword evidence="14 16" id="KW-0143">Chaperone</keyword>
<evidence type="ECO:0000256" key="11">
    <source>
        <dbReference type="ARBA" id="ARBA00022833"/>
    </source>
</evidence>
<evidence type="ECO:0000256" key="13">
    <source>
        <dbReference type="ARBA" id="ARBA00023157"/>
    </source>
</evidence>
<evidence type="ECO:0000313" key="23">
    <source>
        <dbReference type="RefSeq" id="XP_030075791.1"/>
    </source>
</evidence>
<evidence type="ECO:0000256" key="18">
    <source>
        <dbReference type="PIRSR" id="PIRSR002356-2"/>
    </source>
</evidence>
<evidence type="ECO:0000256" key="14">
    <source>
        <dbReference type="ARBA" id="ARBA00023186"/>
    </source>
</evidence>
<dbReference type="GO" id="GO:0005509">
    <property type="term" value="F:calcium ion binding"/>
    <property type="evidence" value="ECO:0007669"/>
    <property type="project" value="InterPro"/>
</dbReference>
<evidence type="ECO:0000256" key="7">
    <source>
        <dbReference type="ARBA" id="ARBA00022729"/>
    </source>
</evidence>
<dbReference type="GO" id="GO:0036503">
    <property type="term" value="P:ERAD pathway"/>
    <property type="evidence" value="ECO:0007669"/>
    <property type="project" value="TreeGrafter"/>
</dbReference>
<keyword evidence="10 16" id="KW-0256">Endoplasmic reticulum</keyword>
<evidence type="ECO:0000256" key="19">
    <source>
        <dbReference type="PIRSR" id="PIRSR002356-3"/>
    </source>
</evidence>
<feature type="chain" id="PRO_5028518400" description="Calreticulin" evidence="20">
    <location>
        <begin position="21"/>
        <end position="421"/>
    </location>
</feature>
<dbReference type="KEGG" id="muo:115480948"/>
<evidence type="ECO:0000256" key="20">
    <source>
        <dbReference type="RuleBase" id="RU362126"/>
    </source>
</evidence>
<gene>
    <name evidence="23" type="primary">CALR3</name>
</gene>
<keyword evidence="11" id="KW-0862">Zinc</keyword>
<evidence type="ECO:0000256" key="15">
    <source>
        <dbReference type="ARBA" id="ARBA00037865"/>
    </source>
</evidence>
<organism evidence="22 23">
    <name type="scientific">Microcaecilia unicolor</name>
    <dbReference type="NCBI Taxonomy" id="1415580"/>
    <lineage>
        <taxon>Eukaryota</taxon>
        <taxon>Metazoa</taxon>
        <taxon>Chordata</taxon>
        <taxon>Craniata</taxon>
        <taxon>Vertebrata</taxon>
        <taxon>Euteleostomi</taxon>
        <taxon>Amphibia</taxon>
        <taxon>Gymnophiona</taxon>
        <taxon>Siphonopidae</taxon>
        <taxon>Microcaecilia</taxon>
    </lineage>
</organism>
<evidence type="ECO:0000256" key="4">
    <source>
        <dbReference type="ARBA" id="ARBA00010983"/>
    </source>
</evidence>
<dbReference type="GO" id="GO:0030246">
    <property type="term" value="F:carbohydrate binding"/>
    <property type="evidence" value="ECO:0007669"/>
    <property type="project" value="UniProtKB-KW"/>
</dbReference>
<feature type="binding site" evidence="18">
    <location>
        <position position="65"/>
    </location>
    <ligand>
        <name>Ca(2+)</name>
        <dbReference type="ChEBI" id="CHEBI:29108"/>
    </ligand>
</feature>
<keyword evidence="8" id="KW-0430">Lectin</keyword>
<dbReference type="InterPro" id="IPR001580">
    <property type="entry name" value="Calret/calnex"/>
</dbReference>
<keyword evidence="7 20" id="KW-0732">Signal</keyword>
<dbReference type="InterPro" id="IPR013320">
    <property type="entry name" value="ConA-like_dom_sf"/>
</dbReference>
<feature type="binding site" evidence="17">
    <location>
        <position position="320"/>
    </location>
    <ligand>
        <name>an alpha-D-glucoside</name>
        <dbReference type="ChEBI" id="CHEBI:22390"/>
    </ligand>
</feature>
<protein>
    <recommendedName>
        <fullName evidence="5 16">Calreticulin</fullName>
    </recommendedName>
</protein>
<dbReference type="Gene3D" id="2.60.120.200">
    <property type="match status" value="1"/>
</dbReference>
<feature type="binding site" evidence="18">
    <location>
        <position position="29"/>
    </location>
    <ligand>
        <name>Ca(2+)</name>
        <dbReference type="ChEBI" id="CHEBI:29108"/>
    </ligand>
</feature>
<reference evidence="23" key="2">
    <citation type="submission" date="2025-08" db="UniProtKB">
        <authorList>
            <consortium name="RefSeq"/>
        </authorList>
    </citation>
    <scope>IDENTIFICATION</scope>
</reference>
<dbReference type="RefSeq" id="XP_030075791.1">
    <property type="nucleotide sequence ID" value="XM_030219931.1"/>
</dbReference>
<evidence type="ECO:0000256" key="5">
    <source>
        <dbReference type="ARBA" id="ARBA00015837"/>
    </source>
</evidence>
<evidence type="ECO:0000256" key="12">
    <source>
        <dbReference type="ARBA" id="ARBA00022837"/>
    </source>
</evidence>
<feature type="region of interest" description="Disordered" evidence="21">
    <location>
        <begin position="350"/>
        <end position="421"/>
    </location>
</feature>
<dbReference type="Gene3D" id="2.10.250.10">
    <property type="entry name" value="Calreticulin/calnexin, P domain"/>
    <property type="match status" value="1"/>
</dbReference>
<evidence type="ECO:0000256" key="17">
    <source>
        <dbReference type="PIRSR" id="PIRSR002356-1"/>
    </source>
</evidence>
<evidence type="ECO:0000256" key="8">
    <source>
        <dbReference type="ARBA" id="ARBA00022734"/>
    </source>
</evidence>
<dbReference type="AlphaFoldDB" id="A0A6P7ZI69"/>
<keyword evidence="6 18" id="KW-0479">Metal-binding</keyword>
<evidence type="ECO:0000256" key="3">
    <source>
        <dbReference type="ARBA" id="ARBA00004564"/>
    </source>
</evidence>
<dbReference type="FunFam" id="2.60.120.200:FF:000122">
    <property type="entry name" value="Calreticulin 3"/>
    <property type="match status" value="1"/>
</dbReference>
<dbReference type="CTD" id="125972"/>
<dbReference type="GO" id="GO:0005789">
    <property type="term" value="C:endoplasmic reticulum membrane"/>
    <property type="evidence" value="ECO:0007669"/>
    <property type="project" value="TreeGrafter"/>
</dbReference>
<comment type="subunit">
    <text evidence="18">Monomer.</text>
</comment>
<dbReference type="PROSITE" id="PS00804">
    <property type="entry name" value="CALRETICULIN_2"/>
    <property type="match status" value="1"/>
</dbReference>
<evidence type="ECO:0000313" key="22">
    <source>
        <dbReference type="Proteomes" id="UP000515156"/>
    </source>
</evidence>
<evidence type="ECO:0000256" key="10">
    <source>
        <dbReference type="ARBA" id="ARBA00022824"/>
    </source>
</evidence>
<keyword evidence="12 18" id="KW-0106">Calcium</keyword>
<feature type="binding site" evidence="17">
    <location>
        <position position="131"/>
    </location>
    <ligand>
        <name>an alpha-D-glucoside</name>
        <dbReference type="ChEBI" id="CHEBI:22390"/>
    </ligand>
</feature>
<dbReference type="GO" id="GO:0060473">
    <property type="term" value="C:cortical granule"/>
    <property type="evidence" value="ECO:0007669"/>
    <property type="project" value="UniProtKB-SubCell"/>
</dbReference>
<feature type="binding site" evidence="18">
    <location>
        <position position="67"/>
    </location>
    <ligand>
        <name>Ca(2+)</name>
        <dbReference type="ChEBI" id="CHEBI:29108"/>
    </ligand>
</feature>
<dbReference type="GO" id="GO:0009986">
    <property type="term" value="C:cell surface"/>
    <property type="evidence" value="ECO:0007669"/>
    <property type="project" value="UniProtKB-SubCell"/>
</dbReference>
<dbReference type="OrthoDB" id="1938156at2759"/>
<dbReference type="GeneID" id="115480948"/>
<feature type="binding site" evidence="17">
    <location>
        <position position="114"/>
    </location>
    <ligand>
        <name>an alpha-D-glucoside</name>
        <dbReference type="ChEBI" id="CHEBI:22390"/>
    </ligand>
</feature>